<accession>A0A1R0GLB9</accession>
<dbReference type="GO" id="GO:0016787">
    <property type="term" value="F:hydrolase activity"/>
    <property type="evidence" value="ECO:0007669"/>
    <property type="project" value="UniProtKB-KW"/>
</dbReference>
<dbReference type="PANTHER" id="PTHR48081:SF8">
    <property type="entry name" value="ALPHA_BETA HYDROLASE FOLD-3 DOMAIN-CONTAINING PROTEIN-RELATED"/>
    <property type="match status" value="1"/>
</dbReference>
<comment type="caution">
    <text evidence="3">The sequence shown here is derived from an EMBL/GenBank/DDBJ whole genome shotgun (WGS) entry which is preliminary data.</text>
</comment>
<dbReference type="SUPFAM" id="SSF53474">
    <property type="entry name" value="alpha/beta-Hydrolases"/>
    <property type="match status" value="1"/>
</dbReference>
<dbReference type="PANTHER" id="PTHR48081">
    <property type="entry name" value="AB HYDROLASE SUPERFAMILY PROTEIN C4A8.06C"/>
    <property type="match status" value="1"/>
</dbReference>
<dbReference type="OrthoDB" id="408631at2759"/>
<evidence type="ECO:0000256" key="1">
    <source>
        <dbReference type="ARBA" id="ARBA00022801"/>
    </source>
</evidence>
<proteinExistence type="predicted"/>
<protein>
    <submittedName>
        <fullName evidence="3">Acetyl-hydrolase</fullName>
    </submittedName>
</protein>
<name>A0A1R0GLB9_9FUNG</name>
<sequence>MSDLVNAAFPYDGTAEDKSEYQRLTDRIIDETTKSYNKDGPRVPNWSLDMQISIDRIKANLKLLIPHGHHFTEDNFDAVEAEKRFLKLRILESDISNKGGQYRKRFWSISDPSILISPDPVFKPLVDEDLKSISDSNPRQLFSEVVASQAIIDSWEKKGTDVDSVLGIKPLREDEVIMVFYHGGGFYLECPGTNRTAALEISIETGNRVFLPDYRYSPVNPFPASIYDGFLFFRHLVSCGFKPSNIIIMGDSAGGNLCLCLLQMLKSLNLTQPKAAILFSPWCDLSFTSDSWKRNIPYDFIPVPNFDDVLCDNRIYVAPGKKFEEVKKMLGHPLISPLHGDYEGCAPMYIQSGEVELLVDDIDALAKKLGAHETYIKGRSHPGISHSSDKVIYEKYAGMVHIFFLFDMADEKHAAIKGVGNYVRSLK</sequence>
<evidence type="ECO:0000313" key="4">
    <source>
        <dbReference type="Proteomes" id="UP000187455"/>
    </source>
</evidence>
<dbReference type="InterPro" id="IPR029058">
    <property type="entry name" value="AB_hydrolase_fold"/>
</dbReference>
<dbReference type="EMBL" id="LSSL01007742">
    <property type="protein sequence ID" value="OLY77670.1"/>
    <property type="molecule type" value="Genomic_DNA"/>
</dbReference>
<keyword evidence="1 3" id="KW-0378">Hydrolase</keyword>
<dbReference type="Pfam" id="PF07859">
    <property type="entry name" value="Abhydrolase_3"/>
    <property type="match status" value="1"/>
</dbReference>
<dbReference type="InterPro" id="IPR050300">
    <property type="entry name" value="GDXG_lipolytic_enzyme"/>
</dbReference>
<keyword evidence="4" id="KW-1185">Reference proteome</keyword>
<dbReference type="STRING" id="133383.A0A1R0GLB9"/>
<dbReference type="Proteomes" id="UP000187455">
    <property type="component" value="Unassembled WGS sequence"/>
</dbReference>
<reference evidence="3 4" key="1">
    <citation type="journal article" date="2016" name="Mol. Biol. Evol.">
        <title>Genome-Wide Survey of Gut Fungi (Harpellales) Reveals the First Horizontally Transferred Ubiquitin Gene from a Mosquito Host.</title>
        <authorList>
            <person name="Wang Y."/>
            <person name="White M.M."/>
            <person name="Kvist S."/>
            <person name="Moncalvo J.M."/>
        </authorList>
    </citation>
    <scope>NUCLEOTIDE SEQUENCE [LARGE SCALE GENOMIC DNA]</scope>
    <source>
        <strain evidence="3 4">ALG-7-W6</strain>
    </source>
</reference>
<feature type="domain" description="Alpha/beta hydrolase fold-3" evidence="2">
    <location>
        <begin position="178"/>
        <end position="387"/>
    </location>
</feature>
<evidence type="ECO:0000313" key="3">
    <source>
        <dbReference type="EMBL" id="OLY77670.1"/>
    </source>
</evidence>
<dbReference type="Gene3D" id="3.40.50.1820">
    <property type="entry name" value="alpha/beta hydrolase"/>
    <property type="match status" value="1"/>
</dbReference>
<dbReference type="AlphaFoldDB" id="A0A1R0GLB9"/>
<organism evidence="3 4">
    <name type="scientific">Smittium mucronatum</name>
    <dbReference type="NCBI Taxonomy" id="133383"/>
    <lineage>
        <taxon>Eukaryota</taxon>
        <taxon>Fungi</taxon>
        <taxon>Fungi incertae sedis</taxon>
        <taxon>Zoopagomycota</taxon>
        <taxon>Kickxellomycotina</taxon>
        <taxon>Harpellomycetes</taxon>
        <taxon>Harpellales</taxon>
        <taxon>Legeriomycetaceae</taxon>
        <taxon>Smittium</taxon>
    </lineage>
</organism>
<dbReference type="InterPro" id="IPR013094">
    <property type="entry name" value="AB_hydrolase_3"/>
</dbReference>
<gene>
    <name evidence="3" type="ORF">AYI68_g8296</name>
</gene>
<evidence type="ECO:0000259" key="2">
    <source>
        <dbReference type="Pfam" id="PF07859"/>
    </source>
</evidence>